<comment type="caution">
    <text evidence="4">The sequence shown here is derived from an EMBL/GenBank/DDBJ whole genome shotgun (WGS) entry which is preliminary data.</text>
</comment>
<name>A0ABR1NF01_9PEZI</name>
<evidence type="ECO:0000256" key="2">
    <source>
        <dbReference type="SAM" id="MobiDB-lite"/>
    </source>
</evidence>
<evidence type="ECO:0000256" key="1">
    <source>
        <dbReference type="PROSITE-ProRule" id="PRU00042"/>
    </source>
</evidence>
<feature type="region of interest" description="Disordered" evidence="2">
    <location>
        <begin position="525"/>
        <end position="556"/>
    </location>
</feature>
<feature type="compositionally biased region" description="Polar residues" evidence="2">
    <location>
        <begin position="535"/>
        <end position="548"/>
    </location>
</feature>
<dbReference type="Proteomes" id="UP001367316">
    <property type="component" value="Unassembled WGS sequence"/>
</dbReference>
<evidence type="ECO:0000313" key="4">
    <source>
        <dbReference type="EMBL" id="KAK7613333.1"/>
    </source>
</evidence>
<dbReference type="InterPro" id="IPR013087">
    <property type="entry name" value="Znf_C2H2_type"/>
</dbReference>
<proteinExistence type="predicted"/>
<dbReference type="SUPFAM" id="SSF57667">
    <property type="entry name" value="beta-beta-alpha zinc fingers"/>
    <property type="match status" value="1"/>
</dbReference>
<sequence length="807" mass="88581">MASNQVHPRRRPQKDESVQVPSPLMTSHLRKAGTFHSPTNVSSELVDPINFCSMPKRSETNPQSLEQLIDAGQSRVAGLLAEFDNVLSGKTAPDASILKDEQVLPVPSFMLGNHAVADPDAMQIDSKPAAVDHHHVSDSGLGSSVSGSAHGTFVSCASPTSMLILKGARRARSTQSAATSRSAVTQSYSGLSGSATKVRGLSKQAFGVIQTRIIRPILREPSLREFHPLIQDVPSRIGSKDITNLRDLEKTLIFLAPVSFNCSDLSVSVAHICRQLKQYAASPAKYKRFCETSVAFIADTVSHICDADQRLPTDRPYTTNYFLDLVEQIRRYAAIMAATRVKKASGEAAGEMDYSPDEKVVLHGGISKNGQPAQLVREKNGKVIPLVSESEQAASLAHLKRPLDADMEEEDDDVYRSMARRRKSDRPGDVKHICSECRKTFDRPCDLTKHEKTHSRPWKCPELKCKYHNVGWPTEKERDRHVNDKHTATPAQYKCLFHPCAYSSKRESNCKQHMEKAHGWTYVRSKANGKGPKKSTGSVSSLAPQTPLTPFVDTPPTGRIQQLSTPMLSTPATPFDNSPSVSSFPEVDFDSNASSSGFDTASMFFGNQGQEMYRRESNTTAGTHLTFSTGCSPMPQSTFEDAITTPNTDFNHSAADMLYDQTFNFNTNMQQPTPALSNDDLFADHFPPLDMSKTFNFANMGTNQLSPHAQPNMTLFPSANNSLHLDEGFGGDDFLPSGDFQLFGDSSMTLAPTSAPSNSAPAPVVNNNGEGSSNWFQDLSNFGGQFDNMMYNPNQAWNELEFDFGSQ</sequence>
<dbReference type="InterPro" id="IPR036236">
    <property type="entry name" value="Znf_C2H2_sf"/>
</dbReference>
<dbReference type="PROSITE" id="PS00028">
    <property type="entry name" value="ZINC_FINGER_C2H2_1"/>
    <property type="match status" value="1"/>
</dbReference>
<dbReference type="Gene3D" id="3.30.160.60">
    <property type="entry name" value="Classic Zinc Finger"/>
    <property type="match status" value="1"/>
</dbReference>
<feature type="domain" description="C2H2-type" evidence="3">
    <location>
        <begin position="432"/>
        <end position="459"/>
    </location>
</feature>
<gene>
    <name evidence="4" type="ORF">JOL62DRAFT_497524</name>
</gene>
<keyword evidence="1" id="KW-0479">Metal-binding</keyword>
<dbReference type="EMBL" id="JBBPBF010000007">
    <property type="protein sequence ID" value="KAK7613333.1"/>
    <property type="molecule type" value="Genomic_DNA"/>
</dbReference>
<accession>A0ABR1NF01</accession>
<reference evidence="4 5" key="1">
    <citation type="submission" date="2024-04" db="EMBL/GenBank/DDBJ databases">
        <title>Phyllosticta paracitricarpa is synonymous to the EU quarantine fungus P. citricarpa based on phylogenomic analyses.</title>
        <authorList>
            <consortium name="Lawrence Berkeley National Laboratory"/>
            <person name="Van ingen-buijs V.A."/>
            <person name="Van westerhoven A.C."/>
            <person name="Haridas S."/>
            <person name="Skiadas P."/>
            <person name="Martin F."/>
            <person name="Groenewald J.Z."/>
            <person name="Crous P.W."/>
            <person name="Seidl M.F."/>
        </authorList>
    </citation>
    <scope>NUCLEOTIDE SEQUENCE [LARGE SCALE GENOMIC DNA]</scope>
    <source>
        <strain evidence="4 5">CBS 141358</strain>
    </source>
</reference>
<evidence type="ECO:0000259" key="3">
    <source>
        <dbReference type="PROSITE" id="PS50157"/>
    </source>
</evidence>
<dbReference type="PROSITE" id="PS50157">
    <property type="entry name" value="ZINC_FINGER_C2H2_2"/>
    <property type="match status" value="1"/>
</dbReference>
<keyword evidence="1" id="KW-0863">Zinc-finger</keyword>
<organism evidence="4 5">
    <name type="scientific">Phyllosticta paracitricarpa</name>
    <dbReference type="NCBI Taxonomy" id="2016321"/>
    <lineage>
        <taxon>Eukaryota</taxon>
        <taxon>Fungi</taxon>
        <taxon>Dikarya</taxon>
        <taxon>Ascomycota</taxon>
        <taxon>Pezizomycotina</taxon>
        <taxon>Dothideomycetes</taxon>
        <taxon>Dothideomycetes incertae sedis</taxon>
        <taxon>Botryosphaeriales</taxon>
        <taxon>Phyllostictaceae</taxon>
        <taxon>Phyllosticta</taxon>
    </lineage>
</organism>
<keyword evidence="5" id="KW-1185">Reference proteome</keyword>
<keyword evidence="1" id="KW-0862">Zinc</keyword>
<feature type="region of interest" description="Disordered" evidence="2">
    <location>
        <begin position="1"/>
        <end position="20"/>
    </location>
</feature>
<dbReference type="SMART" id="SM00355">
    <property type="entry name" value="ZnF_C2H2"/>
    <property type="match status" value="2"/>
</dbReference>
<evidence type="ECO:0000313" key="5">
    <source>
        <dbReference type="Proteomes" id="UP001367316"/>
    </source>
</evidence>
<protein>
    <recommendedName>
        <fullName evidence="3">C2H2-type domain-containing protein</fullName>
    </recommendedName>
</protein>